<evidence type="ECO:0000256" key="5">
    <source>
        <dbReference type="ARBA" id="ARBA00023212"/>
    </source>
</evidence>
<dbReference type="InterPro" id="IPR027329">
    <property type="entry name" value="TPX2_C"/>
</dbReference>
<dbReference type="PANTHER" id="PTHR31358:SF29">
    <property type="entry name" value="PROTEIN WVD2-LIKE 5-RELATED"/>
    <property type="match status" value="1"/>
</dbReference>
<comment type="similarity">
    <text evidence="2">Belongs to the TPX2 family.</text>
</comment>
<dbReference type="Pfam" id="PF06886">
    <property type="entry name" value="TPX2"/>
    <property type="match status" value="1"/>
</dbReference>
<dbReference type="OrthoDB" id="1939285at2759"/>
<gene>
    <name evidence="10" type="primary">LOC113706632</name>
</gene>
<evidence type="ECO:0000313" key="10">
    <source>
        <dbReference type="RefSeq" id="XP_027084361.1"/>
    </source>
</evidence>
<feature type="compositionally biased region" description="Basic and acidic residues" evidence="7">
    <location>
        <begin position="344"/>
        <end position="358"/>
    </location>
</feature>
<dbReference type="GO" id="GO:0005874">
    <property type="term" value="C:microtubule"/>
    <property type="evidence" value="ECO:0007669"/>
    <property type="project" value="UniProtKB-KW"/>
</dbReference>
<evidence type="ECO:0000313" key="9">
    <source>
        <dbReference type="Proteomes" id="UP001652660"/>
    </source>
</evidence>
<dbReference type="PANTHER" id="PTHR31358">
    <property type="entry name" value="PROTEIN WVD2-LIKE 4"/>
    <property type="match status" value="1"/>
</dbReference>
<dbReference type="GO" id="GO:0008017">
    <property type="term" value="F:microtubule binding"/>
    <property type="evidence" value="ECO:0007669"/>
    <property type="project" value="InterPro"/>
</dbReference>
<evidence type="ECO:0000256" key="2">
    <source>
        <dbReference type="ARBA" id="ARBA00005885"/>
    </source>
</evidence>
<reference evidence="10" key="2">
    <citation type="submission" date="2025-08" db="UniProtKB">
        <authorList>
            <consortium name="RefSeq"/>
        </authorList>
    </citation>
    <scope>IDENTIFICATION</scope>
    <source>
        <tissue evidence="10">Leaves</tissue>
    </source>
</reference>
<sequence>MSRMDADNLIQVTENGVGFENGVREELLSSELQVAIHESNGVPNCSPEIGGLNADFEDSLKLNDGEHIDASGLVVKEGSPTPANSNAADNSEGGKELLNSKPHEALAKSKSGKPLNTRTVSETGVKKSKDGKDALTASGVSNGTLASESNSKLSFAKSKSKSFNERPAASASTNVSQSKQQIQQPELISSTSAAQSDCNREKTKPRVLKKSQSSKTEGVAESVSPAEDAKPRKVGTLPNYGFSFRCNERAEKRREFYSKLEEKIQAKEVEKTNLQAKSKETQEAEIKMLRKSLMFKATPMPSFYQEPPPPKAELKKIPTTRAKSPKLGRKKSSPSRVSEEESDEGTHTSRLSLDEKLSQNDSVKGPSIVNLKKPLRKSLPKLPSQKTSLTGETRKASSRKTSISKEMSGSSSQADNSSKSGAAGDVQKQEETPLVEPNQTQPGTDVEHFGEVQAEVALVN</sequence>
<feature type="compositionally biased region" description="Polar residues" evidence="7">
    <location>
        <begin position="138"/>
        <end position="148"/>
    </location>
</feature>
<feature type="compositionally biased region" description="Polar residues" evidence="7">
    <location>
        <begin position="170"/>
        <end position="197"/>
    </location>
</feature>
<evidence type="ECO:0000256" key="3">
    <source>
        <dbReference type="ARBA" id="ARBA00022490"/>
    </source>
</evidence>
<feature type="compositionally biased region" description="Polar residues" evidence="7">
    <location>
        <begin position="399"/>
        <end position="420"/>
    </location>
</feature>
<feature type="coiled-coil region" evidence="6">
    <location>
        <begin position="247"/>
        <end position="284"/>
    </location>
</feature>
<feature type="domain" description="TPX2 C-terminal" evidence="8">
    <location>
        <begin position="242"/>
        <end position="317"/>
    </location>
</feature>
<dbReference type="Proteomes" id="UP001652660">
    <property type="component" value="Chromosome 8c"/>
</dbReference>
<feature type="compositionally biased region" description="Basic and acidic residues" evidence="7">
    <location>
        <begin position="124"/>
        <end position="133"/>
    </location>
</feature>
<keyword evidence="9" id="KW-1185">Reference proteome</keyword>
<organism evidence="9 10">
    <name type="scientific">Coffea arabica</name>
    <name type="common">Arabian coffee</name>
    <dbReference type="NCBI Taxonomy" id="13443"/>
    <lineage>
        <taxon>Eukaryota</taxon>
        <taxon>Viridiplantae</taxon>
        <taxon>Streptophyta</taxon>
        <taxon>Embryophyta</taxon>
        <taxon>Tracheophyta</taxon>
        <taxon>Spermatophyta</taxon>
        <taxon>Magnoliopsida</taxon>
        <taxon>eudicotyledons</taxon>
        <taxon>Gunneridae</taxon>
        <taxon>Pentapetalae</taxon>
        <taxon>asterids</taxon>
        <taxon>lamiids</taxon>
        <taxon>Gentianales</taxon>
        <taxon>Rubiaceae</taxon>
        <taxon>Ixoroideae</taxon>
        <taxon>Gardenieae complex</taxon>
        <taxon>Bertiereae - Coffeeae clade</taxon>
        <taxon>Coffeeae</taxon>
        <taxon>Coffea</taxon>
    </lineage>
</organism>
<dbReference type="InterPro" id="IPR044833">
    <property type="entry name" value="WDL5/6"/>
</dbReference>
<keyword evidence="6" id="KW-0175">Coiled coil</keyword>
<evidence type="ECO:0000256" key="6">
    <source>
        <dbReference type="SAM" id="Coils"/>
    </source>
</evidence>
<evidence type="ECO:0000259" key="8">
    <source>
        <dbReference type="Pfam" id="PF06886"/>
    </source>
</evidence>
<keyword evidence="4" id="KW-0493">Microtubule</keyword>
<dbReference type="AlphaFoldDB" id="A0A6P6U2P5"/>
<name>A0A6P6U2P5_COFAR</name>
<evidence type="ECO:0000256" key="7">
    <source>
        <dbReference type="SAM" id="MobiDB-lite"/>
    </source>
</evidence>
<evidence type="ECO:0000256" key="1">
    <source>
        <dbReference type="ARBA" id="ARBA00004245"/>
    </source>
</evidence>
<feature type="region of interest" description="Disordered" evidence="7">
    <location>
        <begin position="299"/>
        <end position="450"/>
    </location>
</feature>
<keyword evidence="5" id="KW-0206">Cytoskeleton</keyword>
<evidence type="ECO:0000256" key="4">
    <source>
        <dbReference type="ARBA" id="ARBA00022701"/>
    </source>
</evidence>
<feature type="region of interest" description="Disordered" evidence="7">
    <location>
        <begin position="74"/>
        <end position="241"/>
    </location>
</feature>
<dbReference type="RefSeq" id="XP_027084361.1">
    <property type="nucleotide sequence ID" value="XM_027228560.2"/>
</dbReference>
<protein>
    <submittedName>
        <fullName evidence="10">Protein WVD2-like 5 isoform X1</fullName>
    </submittedName>
</protein>
<dbReference type="GeneID" id="113706632"/>
<proteinExistence type="inferred from homology"/>
<accession>A0A6P6U2P5</accession>
<comment type="subcellular location">
    <subcellularLocation>
        <location evidence="1">Cytoplasm</location>
        <location evidence="1">Cytoskeleton</location>
    </subcellularLocation>
</comment>
<reference evidence="9" key="1">
    <citation type="journal article" date="2025" name="Foods">
        <title>Unveiling the Microbial Signatures of Arabica Coffee Cherries: Insights into Ripeness Specific Diversity, Functional Traits, and Implications for Quality and Safety.</title>
        <authorList>
            <consortium name="RefSeq"/>
            <person name="Tenea G.N."/>
            <person name="Cifuentes V."/>
            <person name="Reyes P."/>
            <person name="Cevallos-Vallejos M."/>
        </authorList>
    </citation>
    <scope>NUCLEOTIDE SEQUENCE [LARGE SCALE GENOMIC DNA]</scope>
</reference>
<feature type="compositionally biased region" description="Basic residues" evidence="7">
    <location>
        <begin position="323"/>
        <end position="333"/>
    </location>
</feature>
<keyword evidence="3" id="KW-0963">Cytoplasm</keyword>